<sequence length="176" mass="19778">MYGVAGRQAGEAESESERERRETREREEGHWKGGLSLLQAKIGVKRALNPAGLGSQTGQTDHRAPPATAALTWRCSWGQTSDPPFLDRRRGRRVGWGPREVVTISRRRRRRCAGEVTTASSEDGIDDLLKRGRQTCMRKKHTRWWGGNVQDSKKGIVDGQTPSKTKLNQLSEFQIV</sequence>
<dbReference type="InParanoid" id="J3KC57"/>
<dbReference type="AlphaFoldDB" id="J3KC57"/>
<keyword evidence="3" id="KW-1185">Reference proteome</keyword>
<evidence type="ECO:0000313" key="2">
    <source>
        <dbReference type="EMBL" id="EAS32786.3"/>
    </source>
</evidence>
<protein>
    <submittedName>
        <fullName evidence="2">Uncharacterized protein</fullName>
    </submittedName>
</protein>
<proteinExistence type="predicted"/>
<evidence type="ECO:0000313" key="3">
    <source>
        <dbReference type="Proteomes" id="UP000001261"/>
    </source>
</evidence>
<reference evidence="3" key="2">
    <citation type="journal article" date="2010" name="Genome Res.">
        <title>Population genomic sequencing of Coccidioides fungi reveals recent hybridization and transposon control.</title>
        <authorList>
            <person name="Neafsey D.E."/>
            <person name="Barker B.M."/>
            <person name="Sharpton T.J."/>
            <person name="Stajich J.E."/>
            <person name="Park D.J."/>
            <person name="Whiston E."/>
            <person name="Hung C.-Y."/>
            <person name="McMahan C."/>
            <person name="White J."/>
            <person name="Sykes S."/>
            <person name="Heiman D."/>
            <person name="Young S."/>
            <person name="Zeng Q."/>
            <person name="Abouelleil A."/>
            <person name="Aftuck L."/>
            <person name="Bessette D."/>
            <person name="Brown A."/>
            <person name="FitzGerald M."/>
            <person name="Lui A."/>
            <person name="Macdonald J.P."/>
            <person name="Priest M."/>
            <person name="Orbach M.J."/>
            <person name="Galgiani J.N."/>
            <person name="Kirkland T.N."/>
            <person name="Cole G.T."/>
            <person name="Birren B.W."/>
            <person name="Henn M.R."/>
            <person name="Taylor J.W."/>
            <person name="Rounsley S.D."/>
        </authorList>
    </citation>
    <scope>GENOME REANNOTATION</scope>
    <source>
        <strain evidence="3">RS</strain>
    </source>
</reference>
<reference evidence="3" key="1">
    <citation type="journal article" date="2009" name="Genome Res.">
        <title>Comparative genomic analyses of the human fungal pathogens Coccidioides and their relatives.</title>
        <authorList>
            <person name="Sharpton T.J."/>
            <person name="Stajich J.E."/>
            <person name="Rounsley S.D."/>
            <person name="Gardner M.J."/>
            <person name="Wortman J.R."/>
            <person name="Jordar V.S."/>
            <person name="Maiti R."/>
            <person name="Kodira C.D."/>
            <person name="Neafsey D.E."/>
            <person name="Zeng Q."/>
            <person name="Hung C.-Y."/>
            <person name="McMahan C."/>
            <person name="Muszewska A."/>
            <person name="Grynberg M."/>
            <person name="Mandel M.A."/>
            <person name="Kellner E.M."/>
            <person name="Barker B.M."/>
            <person name="Galgiani J.N."/>
            <person name="Orbach M.J."/>
            <person name="Kirkland T.N."/>
            <person name="Cole G.T."/>
            <person name="Henn M.R."/>
            <person name="Birren B.W."/>
            <person name="Taylor J.W."/>
        </authorList>
    </citation>
    <scope>NUCLEOTIDE SEQUENCE [LARGE SCALE GENOMIC DNA]</scope>
    <source>
        <strain evidence="3">RS</strain>
    </source>
</reference>
<dbReference type="KEGG" id="cim:CIMG_03810"/>
<gene>
    <name evidence="2" type="ORF">CIMG_03810</name>
</gene>
<feature type="compositionally biased region" description="Basic and acidic residues" evidence="1">
    <location>
        <begin position="15"/>
        <end position="31"/>
    </location>
</feature>
<organism evidence="2 3">
    <name type="scientific">Coccidioides immitis (strain RS)</name>
    <name type="common">Valley fever fungus</name>
    <dbReference type="NCBI Taxonomy" id="246410"/>
    <lineage>
        <taxon>Eukaryota</taxon>
        <taxon>Fungi</taxon>
        <taxon>Dikarya</taxon>
        <taxon>Ascomycota</taxon>
        <taxon>Pezizomycotina</taxon>
        <taxon>Eurotiomycetes</taxon>
        <taxon>Eurotiomycetidae</taxon>
        <taxon>Onygenales</taxon>
        <taxon>Onygenaceae</taxon>
        <taxon>Coccidioides</taxon>
    </lineage>
</organism>
<name>J3KC57_COCIM</name>
<feature type="compositionally biased region" description="Low complexity" evidence="1">
    <location>
        <begin position="1"/>
        <end position="11"/>
    </location>
</feature>
<dbReference type="VEuPathDB" id="FungiDB:CIMG_03810"/>
<feature type="region of interest" description="Disordered" evidence="1">
    <location>
        <begin position="1"/>
        <end position="34"/>
    </location>
</feature>
<dbReference type="RefSeq" id="XP_001244369.1">
    <property type="nucleotide sequence ID" value="XM_001244368.1"/>
</dbReference>
<dbReference type="Proteomes" id="UP000001261">
    <property type="component" value="Unassembled WGS sequence"/>
</dbReference>
<dbReference type="EMBL" id="GG704916">
    <property type="protein sequence ID" value="EAS32786.3"/>
    <property type="molecule type" value="Genomic_DNA"/>
</dbReference>
<accession>J3KC57</accession>
<evidence type="ECO:0000256" key="1">
    <source>
        <dbReference type="SAM" id="MobiDB-lite"/>
    </source>
</evidence>
<dbReference type="GeneID" id="4562827"/>